<organism evidence="1 2">
    <name type="scientific">Hymenoscyphus albidus</name>
    <dbReference type="NCBI Taxonomy" id="595503"/>
    <lineage>
        <taxon>Eukaryota</taxon>
        <taxon>Fungi</taxon>
        <taxon>Dikarya</taxon>
        <taxon>Ascomycota</taxon>
        <taxon>Pezizomycotina</taxon>
        <taxon>Leotiomycetes</taxon>
        <taxon>Helotiales</taxon>
        <taxon>Helotiaceae</taxon>
        <taxon>Hymenoscyphus</taxon>
    </lineage>
</organism>
<dbReference type="AlphaFoldDB" id="A0A9N9PYJ4"/>
<accession>A0A9N9PYJ4</accession>
<name>A0A9N9PYJ4_9HELO</name>
<dbReference type="Proteomes" id="UP000701801">
    <property type="component" value="Unassembled WGS sequence"/>
</dbReference>
<proteinExistence type="predicted"/>
<keyword evidence="2" id="KW-1185">Reference proteome</keyword>
<evidence type="ECO:0000313" key="2">
    <source>
        <dbReference type="Proteomes" id="UP000701801"/>
    </source>
</evidence>
<dbReference type="OrthoDB" id="5210591at2759"/>
<sequence length="407" mass="44679">MSSPRTVVPPRPQITSHMYSLPVRRLKEILSHVVPTANLGPVEEISSTQLPRLYQLNMSDDRKLLLSFAPSLMTRLLRQEAAIISSEATLVHFIAGTERTLERAVSPCSEIDTPGSKTVSNLIPKILKSSSNNRELAYPYTISEPTGGVPLSTLSVYLSIPERREIDKQIGSMARALASLTSPTGTFGTVSHVLPDPYGKNSGPQAALPSPPVGCKKWSEAFNLLLEGILRDGEDVLVLLPYAIIRAHCRRLSWHLDAVTIPRLVVLDVSSERNVMVERGGEDCASYSGKEIKMTGLRSWSLGAFGDPLIADAFDKPSEGFLEGWNGGGESVVEDEKNVGIRLLLYRVFSAAVSIVTEHYRPQIDSSRKELDGRRKLTSVLAELEKVDLIPCDVLKRGRRPSGEEMV</sequence>
<evidence type="ECO:0000313" key="1">
    <source>
        <dbReference type="EMBL" id="CAG8972870.1"/>
    </source>
</evidence>
<protein>
    <submittedName>
        <fullName evidence="1">Uncharacterized protein</fullName>
    </submittedName>
</protein>
<reference evidence="1" key="1">
    <citation type="submission" date="2021-07" db="EMBL/GenBank/DDBJ databases">
        <authorList>
            <person name="Durling M."/>
        </authorList>
    </citation>
    <scope>NUCLEOTIDE SEQUENCE</scope>
</reference>
<dbReference type="EMBL" id="CAJVRM010000057">
    <property type="protein sequence ID" value="CAG8972870.1"/>
    <property type="molecule type" value="Genomic_DNA"/>
</dbReference>
<comment type="caution">
    <text evidence="1">The sequence shown here is derived from an EMBL/GenBank/DDBJ whole genome shotgun (WGS) entry which is preliminary data.</text>
</comment>
<gene>
    <name evidence="1" type="ORF">HYALB_00001290</name>
</gene>